<dbReference type="Gene3D" id="3.30.565.10">
    <property type="entry name" value="Histidine kinase-like ATPase, C-terminal domain"/>
    <property type="match status" value="1"/>
</dbReference>
<dbReference type="InterPro" id="IPR003594">
    <property type="entry name" value="HATPase_dom"/>
</dbReference>
<dbReference type="GO" id="GO:0004674">
    <property type="term" value="F:protein serine/threonine kinase activity"/>
    <property type="evidence" value="ECO:0007669"/>
    <property type="project" value="UniProtKB-KW"/>
</dbReference>
<dbReference type="CDD" id="cd16936">
    <property type="entry name" value="HATPase_RsbW-like"/>
    <property type="match status" value="1"/>
</dbReference>
<dbReference type="SUPFAM" id="SSF55874">
    <property type="entry name" value="ATPase domain of HSP90 chaperone/DNA topoisomerase II/histidine kinase"/>
    <property type="match status" value="1"/>
</dbReference>
<protein>
    <recommendedName>
        <fullName evidence="2">Histidine kinase/HSP90-like ATPase domain-containing protein</fullName>
    </recommendedName>
</protein>
<dbReference type="Proteomes" id="UP000515307">
    <property type="component" value="Chromosome"/>
</dbReference>
<keyword evidence="1" id="KW-0418">Kinase</keyword>
<keyword evidence="4" id="KW-1185">Reference proteome</keyword>
<evidence type="ECO:0000313" key="3">
    <source>
        <dbReference type="EMBL" id="QNE76124.1"/>
    </source>
</evidence>
<evidence type="ECO:0000313" key="4">
    <source>
        <dbReference type="Proteomes" id="UP000515307"/>
    </source>
</evidence>
<keyword evidence="1" id="KW-0723">Serine/threonine-protein kinase</keyword>
<dbReference type="RefSeq" id="WP_185299618.1">
    <property type="nucleotide sequence ID" value="NZ_CP045702.1"/>
</dbReference>
<keyword evidence="1" id="KW-0808">Transferase</keyword>
<gene>
    <name evidence="3" type="ORF">F0344_17180</name>
</gene>
<name>A0A7G7BLA9_9ACTN</name>
<dbReference type="Pfam" id="PF13581">
    <property type="entry name" value="HATPase_c_2"/>
    <property type="match status" value="1"/>
</dbReference>
<evidence type="ECO:0000256" key="1">
    <source>
        <dbReference type="ARBA" id="ARBA00022527"/>
    </source>
</evidence>
<dbReference type="PANTHER" id="PTHR35526:SF3">
    <property type="entry name" value="ANTI-SIGMA-F FACTOR RSBW"/>
    <property type="match status" value="1"/>
</dbReference>
<organism evidence="3 4">
    <name type="scientific">Streptomyces finlayi</name>
    <dbReference type="NCBI Taxonomy" id="67296"/>
    <lineage>
        <taxon>Bacteria</taxon>
        <taxon>Bacillati</taxon>
        <taxon>Actinomycetota</taxon>
        <taxon>Actinomycetes</taxon>
        <taxon>Kitasatosporales</taxon>
        <taxon>Streptomycetaceae</taxon>
        <taxon>Streptomyces</taxon>
    </lineage>
</organism>
<sequence length="257" mass="27741">MASIEDPQTVAPVEQEWSLGYSMVSGSVPLARIHARRTLTLWRWGGDVEDAVLILSELVANAVRHASKPDALVGVRLALEDRTLLIDVSDPMPAFPGFGSIVAPSPDQASGRGICLARALGARVGWFLNADGSSKTVRAELLAPDGAAMQCTHWRRVPLDLSREAREKSAATYVDRAVQCQLFAHSEGEHFGLLADSGAYGTALWLRWHGTDEARLVVLPDCPVAAQGPDGEGCCLFADHTEQHTWEDSLEEISCTS</sequence>
<proteinExistence type="predicted"/>
<dbReference type="InterPro" id="IPR036890">
    <property type="entry name" value="HATPase_C_sf"/>
</dbReference>
<dbReference type="AlphaFoldDB" id="A0A7G7BLA9"/>
<dbReference type="PANTHER" id="PTHR35526">
    <property type="entry name" value="ANTI-SIGMA-F FACTOR RSBW-RELATED"/>
    <property type="match status" value="1"/>
</dbReference>
<dbReference type="KEGG" id="sfiy:F0344_17180"/>
<feature type="domain" description="Histidine kinase/HSP90-like ATPase" evidence="2">
    <location>
        <begin position="47"/>
        <end position="124"/>
    </location>
</feature>
<reference evidence="4" key="1">
    <citation type="submission" date="2019-10" db="EMBL/GenBank/DDBJ databases">
        <title>Antimicrobial potential of Antarctic Bacteria.</title>
        <authorList>
            <person name="Benaud N."/>
            <person name="Edwards R.J."/>
            <person name="Ferrari B.C."/>
        </authorList>
    </citation>
    <scope>NUCLEOTIDE SEQUENCE [LARGE SCALE GENOMIC DNA]</scope>
    <source>
        <strain evidence="4">NBSH44</strain>
    </source>
</reference>
<evidence type="ECO:0000259" key="2">
    <source>
        <dbReference type="Pfam" id="PF13581"/>
    </source>
</evidence>
<accession>A0A7G7BLA9</accession>
<dbReference type="InterPro" id="IPR050267">
    <property type="entry name" value="Anti-sigma-factor_SerPK"/>
</dbReference>
<dbReference type="EMBL" id="CP045702">
    <property type="protein sequence ID" value="QNE76124.1"/>
    <property type="molecule type" value="Genomic_DNA"/>
</dbReference>